<dbReference type="InterPro" id="IPR016147">
    <property type="entry name" value="Pili_assmbl_chaperone_N"/>
</dbReference>
<dbReference type="Pfam" id="PF00345">
    <property type="entry name" value="PapD_N"/>
    <property type="match status" value="1"/>
</dbReference>
<name>A0ABW0NH53_9BURK</name>
<dbReference type="InterPro" id="IPR008962">
    <property type="entry name" value="PapD-like_sf"/>
</dbReference>
<dbReference type="InterPro" id="IPR013783">
    <property type="entry name" value="Ig-like_fold"/>
</dbReference>
<evidence type="ECO:0000259" key="2">
    <source>
        <dbReference type="Pfam" id="PF00345"/>
    </source>
</evidence>
<evidence type="ECO:0000313" key="4">
    <source>
        <dbReference type="Proteomes" id="UP001596037"/>
    </source>
</evidence>
<keyword evidence="4" id="KW-1185">Reference proteome</keyword>
<dbReference type="Gene3D" id="2.60.40.10">
    <property type="entry name" value="Immunoglobulins"/>
    <property type="match status" value="1"/>
</dbReference>
<dbReference type="Proteomes" id="UP001596037">
    <property type="component" value="Unassembled WGS sequence"/>
</dbReference>
<evidence type="ECO:0000256" key="1">
    <source>
        <dbReference type="SAM" id="MobiDB-lite"/>
    </source>
</evidence>
<feature type="domain" description="Pili assembly chaperone N-terminal" evidence="2">
    <location>
        <begin position="14"/>
        <end position="130"/>
    </location>
</feature>
<protein>
    <submittedName>
        <fullName evidence="3">Molecular chaperone</fullName>
    </submittedName>
</protein>
<feature type="compositionally biased region" description="Polar residues" evidence="1">
    <location>
        <begin position="198"/>
        <end position="210"/>
    </location>
</feature>
<evidence type="ECO:0000313" key="3">
    <source>
        <dbReference type="EMBL" id="MFC5499316.1"/>
    </source>
</evidence>
<feature type="region of interest" description="Disordered" evidence="1">
    <location>
        <begin position="195"/>
        <end position="224"/>
    </location>
</feature>
<gene>
    <name evidence="3" type="ORF">ACFPOE_17355</name>
</gene>
<sequence length="224" mass="24245">MLGAGWAAVHAQTIAPVLVELTPARRVVSVTMTNTSSRAMTYQAQTVAWTQTEGADRYADSTDLLVVPPVAEIAPGGSQIFRVTLRRPQPAREMAYRLIFEDVTEDISPPADGATVRLQFRHSLPVFAGPPPNSKGQARMAACEPASSHCARLYNDGDHRLRITQVTGEQDGWRGEVKAPATLLAGAWKQWTFEPPRSSMTQPLKVSADTTAGAVSLELPNQGR</sequence>
<comment type="caution">
    <text evidence="3">The sequence shown here is derived from an EMBL/GenBank/DDBJ whole genome shotgun (WGS) entry which is preliminary data.</text>
</comment>
<dbReference type="SUPFAM" id="SSF49354">
    <property type="entry name" value="PapD-like"/>
    <property type="match status" value="1"/>
</dbReference>
<dbReference type="EMBL" id="JBHSMF010000009">
    <property type="protein sequence ID" value="MFC5499316.1"/>
    <property type="molecule type" value="Genomic_DNA"/>
</dbReference>
<proteinExistence type="predicted"/>
<dbReference type="PANTHER" id="PTHR30251">
    <property type="entry name" value="PILUS ASSEMBLY CHAPERONE"/>
    <property type="match status" value="1"/>
</dbReference>
<dbReference type="PANTHER" id="PTHR30251:SF4">
    <property type="entry name" value="SLR1668 PROTEIN"/>
    <property type="match status" value="1"/>
</dbReference>
<dbReference type="InterPro" id="IPR050643">
    <property type="entry name" value="Periplasmic_pilus_chap"/>
</dbReference>
<reference evidence="4" key="1">
    <citation type="journal article" date="2019" name="Int. J. Syst. Evol. Microbiol.">
        <title>The Global Catalogue of Microorganisms (GCM) 10K type strain sequencing project: providing services to taxonomists for standard genome sequencing and annotation.</title>
        <authorList>
            <consortium name="The Broad Institute Genomics Platform"/>
            <consortium name="The Broad Institute Genome Sequencing Center for Infectious Disease"/>
            <person name="Wu L."/>
            <person name="Ma J."/>
        </authorList>
    </citation>
    <scope>NUCLEOTIDE SEQUENCE [LARGE SCALE GENOMIC DNA]</scope>
    <source>
        <strain evidence="4">CCUG 57401</strain>
    </source>
</reference>
<accession>A0ABW0NH53</accession>
<organism evidence="3 4">
    <name type="scientific">Caenimonas terrae</name>
    <dbReference type="NCBI Taxonomy" id="696074"/>
    <lineage>
        <taxon>Bacteria</taxon>
        <taxon>Pseudomonadati</taxon>
        <taxon>Pseudomonadota</taxon>
        <taxon>Betaproteobacteria</taxon>
        <taxon>Burkholderiales</taxon>
        <taxon>Comamonadaceae</taxon>
        <taxon>Caenimonas</taxon>
    </lineage>
</organism>